<protein>
    <recommendedName>
        <fullName evidence="5 18">Serine/threonine-protein kinase RIO1</fullName>
        <ecNumber evidence="4 18">2.7.11.1</ecNumber>
    </recommendedName>
</protein>
<evidence type="ECO:0000256" key="14">
    <source>
        <dbReference type="ARBA" id="ARBA00022840"/>
    </source>
</evidence>
<keyword evidence="8 18" id="KW-0723">Serine/threonine-protein kinase</keyword>
<dbReference type="PIRSF" id="PIRSF038147">
    <property type="entry name" value="Ser/Thr_PK_RIO1"/>
    <property type="match status" value="1"/>
</dbReference>
<feature type="binding site" evidence="21">
    <location>
        <position position="340"/>
    </location>
    <ligand>
        <name>Mg(2+)</name>
        <dbReference type="ChEBI" id="CHEBI:18420"/>
    </ligand>
</feature>
<dbReference type="CDD" id="cd05147">
    <property type="entry name" value="RIO1_euk"/>
    <property type="match status" value="1"/>
</dbReference>
<feature type="region of interest" description="Disordered" evidence="22">
    <location>
        <begin position="471"/>
        <end position="545"/>
    </location>
</feature>
<feature type="binding site" evidence="20">
    <location>
        <position position="269"/>
    </location>
    <ligand>
        <name>ATP</name>
        <dbReference type="ChEBI" id="CHEBI:30616"/>
    </ligand>
</feature>
<evidence type="ECO:0000256" key="9">
    <source>
        <dbReference type="ARBA" id="ARBA00022679"/>
    </source>
</evidence>
<dbReference type="GO" id="GO:0005524">
    <property type="term" value="F:ATP binding"/>
    <property type="evidence" value="ECO:0007669"/>
    <property type="project" value="UniProtKB-KW"/>
</dbReference>
<keyword evidence="13" id="KW-0378">Hydrolase</keyword>
<accession>A0A6G1JU16</accession>
<organism evidence="24 25">
    <name type="scientific">Pleomassaria siparia CBS 279.74</name>
    <dbReference type="NCBI Taxonomy" id="1314801"/>
    <lineage>
        <taxon>Eukaryota</taxon>
        <taxon>Fungi</taxon>
        <taxon>Dikarya</taxon>
        <taxon>Ascomycota</taxon>
        <taxon>Pezizomycotina</taxon>
        <taxon>Dothideomycetes</taxon>
        <taxon>Pleosporomycetidae</taxon>
        <taxon>Pleosporales</taxon>
        <taxon>Pleomassariaceae</taxon>
        <taxon>Pleomassaria</taxon>
    </lineage>
</organism>
<evidence type="ECO:0000256" key="7">
    <source>
        <dbReference type="ARBA" id="ARBA00022517"/>
    </source>
</evidence>
<dbReference type="InterPro" id="IPR018934">
    <property type="entry name" value="RIO_dom"/>
</dbReference>
<evidence type="ECO:0000313" key="25">
    <source>
        <dbReference type="Proteomes" id="UP000799428"/>
    </source>
</evidence>
<evidence type="ECO:0000256" key="11">
    <source>
        <dbReference type="ARBA" id="ARBA00022741"/>
    </source>
</evidence>
<keyword evidence="9 18" id="KW-0808">Transferase</keyword>
<evidence type="ECO:0000256" key="13">
    <source>
        <dbReference type="ARBA" id="ARBA00022801"/>
    </source>
</evidence>
<sequence length="545" mass="61811">MAQITSAGVAIDVPVADPAAIAPETTEIAETTETAEDQNENENDTDLSDIFDSDDDDDDHISASNPNDYTKSYNRQRKQNDQSILNSEKPKANPQQKPSANTRASIDDQVASLTKHAAKIKLDGGMLGGGGSRRDKDKSDRATSEQVLDPRTRMILLQLINRNIVSEIHGVISTGKEANVYHAMVQETEDAPPIHRAIKVYKTSILVFKDRDKYVTGEFRFRQGYSKSNNRAMVKVWAEKEMRNLKRIHAAGIPCPEPLYLRLHVLVMGFLGDKKGWAAPRLHDIKFEGLTAEEEEARWKSFYIQLLGYMRVMYQTCHLVHADLSEYNILYHDSKLFIIDVSQSVEHDHPHSLEFLRKDIKNVSDFFRSRNVEVLSERRVFGFVTGHEGGVEVESMEKQIETLFQSTEKLTEEDKVREERDDEVFRNQYIPQTLEQVYDIERDAELVGKGEGDELVYQGLLADGVVKKNAGSESSEAGSEDGQSDSEEVDQSLFEKGIPRGKKNIDKDVKKDHKAAVKEEKREKRKTKIPKHVKKKLVSQSARKH</sequence>
<feature type="compositionally biased region" description="Basic residues" evidence="22">
    <location>
        <begin position="523"/>
        <end position="545"/>
    </location>
</feature>
<evidence type="ECO:0000256" key="18">
    <source>
        <dbReference type="PIRNR" id="PIRNR038147"/>
    </source>
</evidence>
<evidence type="ECO:0000256" key="3">
    <source>
        <dbReference type="ARBA" id="ARBA00009196"/>
    </source>
</evidence>
<evidence type="ECO:0000256" key="4">
    <source>
        <dbReference type="ARBA" id="ARBA00012513"/>
    </source>
</evidence>
<feature type="region of interest" description="Disordered" evidence="22">
    <location>
        <begin position="1"/>
        <end position="20"/>
    </location>
</feature>
<keyword evidence="11 18" id="KW-0547">Nucleotide-binding</keyword>
<reference evidence="24" key="1">
    <citation type="journal article" date="2020" name="Stud. Mycol.">
        <title>101 Dothideomycetes genomes: a test case for predicting lifestyles and emergence of pathogens.</title>
        <authorList>
            <person name="Haridas S."/>
            <person name="Albert R."/>
            <person name="Binder M."/>
            <person name="Bloem J."/>
            <person name="Labutti K."/>
            <person name="Salamov A."/>
            <person name="Andreopoulos B."/>
            <person name="Baker S."/>
            <person name="Barry K."/>
            <person name="Bills G."/>
            <person name="Bluhm B."/>
            <person name="Cannon C."/>
            <person name="Castanera R."/>
            <person name="Culley D."/>
            <person name="Daum C."/>
            <person name="Ezra D."/>
            <person name="Gonzalez J."/>
            <person name="Henrissat B."/>
            <person name="Kuo A."/>
            <person name="Liang C."/>
            <person name="Lipzen A."/>
            <person name="Lutzoni F."/>
            <person name="Magnuson J."/>
            <person name="Mondo S."/>
            <person name="Nolan M."/>
            <person name="Ohm R."/>
            <person name="Pangilinan J."/>
            <person name="Park H.-J."/>
            <person name="Ramirez L."/>
            <person name="Alfaro M."/>
            <person name="Sun H."/>
            <person name="Tritt A."/>
            <person name="Yoshinaga Y."/>
            <person name="Zwiers L.-H."/>
            <person name="Turgeon B."/>
            <person name="Goodwin S."/>
            <person name="Spatafora J."/>
            <person name="Crous P."/>
            <person name="Grigoriev I."/>
        </authorList>
    </citation>
    <scope>NUCLEOTIDE SEQUENCE</scope>
    <source>
        <strain evidence="24">CBS 279.74</strain>
    </source>
</reference>
<evidence type="ECO:0000256" key="19">
    <source>
        <dbReference type="PIRSR" id="PIRSR038147-1"/>
    </source>
</evidence>
<feature type="binding site" evidence="21">
    <location>
        <position position="328"/>
    </location>
    <ligand>
        <name>Mg(2+)</name>
        <dbReference type="ChEBI" id="CHEBI:18420"/>
    </ligand>
</feature>
<comment type="catalytic activity">
    <reaction evidence="16 18">
        <text>L-threonyl-[protein] + ATP = O-phospho-L-threonyl-[protein] + ADP + H(+)</text>
        <dbReference type="Rhea" id="RHEA:46608"/>
        <dbReference type="Rhea" id="RHEA-COMP:11060"/>
        <dbReference type="Rhea" id="RHEA-COMP:11605"/>
        <dbReference type="ChEBI" id="CHEBI:15378"/>
        <dbReference type="ChEBI" id="CHEBI:30013"/>
        <dbReference type="ChEBI" id="CHEBI:30616"/>
        <dbReference type="ChEBI" id="CHEBI:61977"/>
        <dbReference type="ChEBI" id="CHEBI:456216"/>
        <dbReference type="EC" id="2.7.11.1"/>
    </reaction>
</comment>
<evidence type="ECO:0000259" key="23">
    <source>
        <dbReference type="SMART" id="SM00090"/>
    </source>
</evidence>
<dbReference type="Gene3D" id="1.10.510.10">
    <property type="entry name" value="Transferase(Phosphotransferase) domain 1"/>
    <property type="match status" value="1"/>
</dbReference>
<evidence type="ECO:0000256" key="6">
    <source>
        <dbReference type="ARBA" id="ARBA00022490"/>
    </source>
</evidence>
<dbReference type="EMBL" id="MU005785">
    <property type="protein sequence ID" value="KAF2703813.1"/>
    <property type="molecule type" value="Genomic_DNA"/>
</dbReference>
<dbReference type="InterPro" id="IPR011009">
    <property type="entry name" value="Kinase-like_dom_sf"/>
</dbReference>
<feature type="active site" description="4-aspartylphosphate intermediate" evidence="19">
    <location>
        <position position="340"/>
    </location>
</feature>
<dbReference type="Gene3D" id="3.30.200.20">
    <property type="entry name" value="Phosphorylase Kinase, domain 1"/>
    <property type="match status" value="1"/>
</dbReference>
<keyword evidence="10" id="KW-0479">Metal-binding</keyword>
<evidence type="ECO:0000256" key="17">
    <source>
        <dbReference type="ARBA" id="ARBA00048679"/>
    </source>
</evidence>
<dbReference type="AlphaFoldDB" id="A0A6G1JU16"/>
<keyword evidence="14 18" id="KW-0067">ATP-binding</keyword>
<keyword evidence="15" id="KW-0460">Magnesium</keyword>
<comment type="subcellular location">
    <subcellularLocation>
        <location evidence="2">Cytoplasm</location>
    </subcellularLocation>
</comment>
<evidence type="ECO:0000256" key="8">
    <source>
        <dbReference type="ARBA" id="ARBA00022527"/>
    </source>
</evidence>
<comment type="similarity">
    <text evidence="3 18">Belongs to the protein kinase superfamily. RIO-type Ser/Thr kinase family.</text>
</comment>
<evidence type="ECO:0000256" key="15">
    <source>
        <dbReference type="ARBA" id="ARBA00022842"/>
    </source>
</evidence>
<feature type="region of interest" description="Disordered" evidence="22">
    <location>
        <begin position="25"/>
        <end position="103"/>
    </location>
</feature>
<proteinExistence type="inferred from homology"/>
<feature type="compositionally biased region" description="Low complexity" evidence="22">
    <location>
        <begin position="9"/>
        <end position="20"/>
    </location>
</feature>
<dbReference type="OrthoDB" id="205248at2759"/>
<feature type="compositionally biased region" description="Acidic residues" evidence="22">
    <location>
        <begin position="33"/>
        <end position="59"/>
    </location>
</feature>
<dbReference type="PROSITE" id="PS01245">
    <property type="entry name" value="RIO1"/>
    <property type="match status" value="1"/>
</dbReference>
<feature type="domain" description="RIO kinase" evidence="23">
    <location>
        <begin position="137"/>
        <end position="386"/>
    </location>
</feature>
<evidence type="ECO:0000256" key="16">
    <source>
        <dbReference type="ARBA" id="ARBA00047899"/>
    </source>
</evidence>
<keyword evidence="12 18" id="KW-0418">Kinase</keyword>
<feature type="binding site" evidence="20">
    <location>
        <position position="271"/>
    </location>
    <ligand>
        <name>ATP</name>
        <dbReference type="ChEBI" id="CHEBI:30616"/>
    </ligand>
</feature>
<evidence type="ECO:0000256" key="2">
    <source>
        <dbReference type="ARBA" id="ARBA00004496"/>
    </source>
</evidence>
<comment type="catalytic activity">
    <reaction evidence="17 18">
        <text>L-seryl-[protein] + ATP = O-phospho-L-seryl-[protein] + ADP + H(+)</text>
        <dbReference type="Rhea" id="RHEA:17989"/>
        <dbReference type="Rhea" id="RHEA-COMP:9863"/>
        <dbReference type="Rhea" id="RHEA-COMP:11604"/>
        <dbReference type="ChEBI" id="CHEBI:15378"/>
        <dbReference type="ChEBI" id="CHEBI:29999"/>
        <dbReference type="ChEBI" id="CHEBI:30616"/>
        <dbReference type="ChEBI" id="CHEBI:83421"/>
        <dbReference type="ChEBI" id="CHEBI:456216"/>
        <dbReference type="EC" id="2.7.11.1"/>
    </reaction>
</comment>
<feature type="compositionally biased region" description="Basic and acidic residues" evidence="22">
    <location>
        <begin position="132"/>
        <end position="147"/>
    </location>
</feature>
<dbReference type="InterPro" id="IPR000687">
    <property type="entry name" value="RIO_kinase"/>
</dbReference>
<feature type="region of interest" description="Disordered" evidence="22">
    <location>
        <begin position="121"/>
        <end position="147"/>
    </location>
</feature>
<dbReference type="InterPro" id="IPR051272">
    <property type="entry name" value="RIO-type_Ser/Thr_kinase"/>
</dbReference>
<feature type="active site" description="Proton acceptor" evidence="19">
    <location>
        <position position="323"/>
    </location>
</feature>
<feature type="compositionally biased region" description="Acidic residues" evidence="22">
    <location>
        <begin position="478"/>
        <end position="490"/>
    </location>
</feature>
<dbReference type="InterPro" id="IPR018935">
    <property type="entry name" value="RIO_kinase_CS"/>
</dbReference>
<dbReference type="FunFam" id="3.30.200.20:FF:000403">
    <property type="entry name" value="Serine/threonine-protein kinase RIO1"/>
    <property type="match status" value="1"/>
</dbReference>
<dbReference type="GO" id="GO:0046872">
    <property type="term" value="F:metal ion binding"/>
    <property type="evidence" value="ECO:0007669"/>
    <property type="project" value="UniProtKB-KW"/>
</dbReference>
<dbReference type="GO" id="GO:0042254">
    <property type="term" value="P:ribosome biogenesis"/>
    <property type="evidence" value="ECO:0007669"/>
    <property type="project" value="UniProtKB-KW"/>
</dbReference>
<keyword evidence="6" id="KW-0963">Cytoplasm</keyword>
<keyword evidence="7" id="KW-0690">Ribosome biogenesis</keyword>
<keyword evidence="25" id="KW-1185">Reference proteome</keyword>
<evidence type="ECO:0000256" key="20">
    <source>
        <dbReference type="PIRSR" id="PIRSR038147-2"/>
    </source>
</evidence>
<dbReference type="EC" id="2.7.11.1" evidence="4 18"/>
<evidence type="ECO:0000256" key="21">
    <source>
        <dbReference type="PIRSR" id="PIRSR038147-3"/>
    </source>
</evidence>
<dbReference type="InterPro" id="IPR017407">
    <property type="entry name" value="Ser/Thr_kinase_Rio1"/>
</dbReference>
<evidence type="ECO:0000256" key="10">
    <source>
        <dbReference type="ARBA" id="ARBA00022723"/>
    </source>
</evidence>
<feature type="compositionally biased region" description="Polar residues" evidence="22">
    <location>
        <begin position="93"/>
        <end position="103"/>
    </location>
</feature>
<evidence type="ECO:0000256" key="22">
    <source>
        <dbReference type="SAM" id="MobiDB-lite"/>
    </source>
</evidence>
<feature type="compositionally biased region" description="Polar residues" evidence="22">
    <location>
        <begin position="62"/>
        <end position="73"/>
    </location>
</feature>
<comment type="cofactor">
    <cofactor evidence="1 21">
        <name>Mg(2+)</name>
        <dbReference type="ChEBI" id="CHEBI:18420"/>
    </cofactor>
</comment>
<dbReference type="FunFam" id="1.10.510.10:FF:000232">
    <property type="entry name" value="Serine/threonine-protein kinase RIO1"/>
    <property type="match status" value="1"/>
</dbReference>
<gene>
    <name evidence="24" type="ORF">K504DRAFT_463246</name>
</gene>
<feature type="compositionally biased region" description="Basic and acidic residues" evidence="22">
    <location>
        <begin position="503"/>
        <end position="522"/>
    </location>
</feature>
<feature type="binding site" evidence="20">
    <location>
        <position position="199"/>
    </location>
    <ligand>
        <name>ATP</name>
        <dbReference type="ChEBI" id="CHEBI:30616"/>
    </ligand>
</feature>
<dbReference type="GO" id="GO:0004674">
    <property type="term" value="F:protein serine/threonine kinase activity"/>
    <property type="evidence" value="ECO:0007669"/>
    <property type="project" value="UniProtKB-KW"/>
</dbReference>
<evidence type="ECO:0000256" key="1">
    <source>
        <dbReference type="ARBA" id="ARBA00001946"/>
    </source>
</evidence>
<dbReference type="PANTHER" id="PTHR45723">
    <property type="entry name" value="SERINE/THREONINE-PROTEIN KINASE RIO1"/>
    <property type="match status" value="1"/>
</dbReference>
<dbReference type="GO" id="GO:0016787">
    <property type="term" value="F:hydrolase activity"/>
    <property type="evidence" value="ECO:0007669"/>
    <property type="project" value="UniProtKB-KW"/>
</dbReference>
<dbReference type="SUPFAM" id="SSF56112">
    <property type="entry name" value="Protein kinase-like (PK-like)"/>
    <property type="match status" value="1"/>
</dbReference>
<evidence type="ECO:0000256" key="12">
    <source>
        <dbReference type="ARBA" id="ARBA00022777"/>
    </source>
</evidence>
<dbReference type="Pfam" id="PF01163">
    <property type="entry name" value="RIO1"/>
    <property type="match status" value="1"/>
</dbReference>
<evidence type="ECO:0000256" key="5">
    <source>
        <dbReference type="ARBA" id="ARBA00016038"/>
    </source>
</evidence>
<dbReference type="Proteomes" id="UP000799428">
    <property type="component" value="Unassembled WGS sequence"/>
</dbReference>
<evidence type="ECO:0000313" key="24">
    <source>
        <dbReference type="EMBL" id="KAF2703813.1"/>
    </source>
</evidence>
<dbReference type="GO" id="GO:0005737">
    <property type="term" value="C:cytoplasm"/>
    <property type="evidence" value="ECO:0007669"/>
    <property type="project" value="UniProtKB-SubCell"/>
</dbReference>
<dbReference type="SMART" id="SM00090">
    <property type="entry name" value="RIO"/>
    <property type="match status" value="1"/>
</dbReference>
<name>A0A6G1JU16_9PLEO</name>